<dbReference type="InterPro" id="IPR000043">
    <property type="entry name" value="Adenosylhomocysteinase-like"/>
</dbReference>
<dbReference type="PROSITE" id="PS00739">
    <property type="entry name" value="ADOHCYASE_2"/>
    <property type="match status" value="1"/>
</dbReference>
<comment type="function">
    <text evidence="4">May play a key role in the regulation of the intracellular concentration of adenosylhomocysteine.</text>
</comment>
<evidence type="ECO:0000259" key="7">
    <source>
        <dbReference type="SMART" id="SM00997"/>
    </source>
</evidence>
<dbReference type="HAMAP" id="MF_00563">
    <property type="entry name" value="AdoHcyase"/>
    <property type="match status" value="1"/>
</dbReference>
<dbReference type="PANTHER" id="PTHR23420">
    <property type="entry name" value="ADENOSYLHOMOCYSTEINASE"/>
    <property type="match status" value="1"/>
</dbReference>
<proteinExistence type="inferred from homology"/>
<feature type="binding site" evidence="4">
    <location>
        <position position="133"/>
    </location>
    <ligand>
        <name>substrate</name>
    </ligand>
</feature>
<evidence type="ECO:0000256" key="5">
    <source>
        <dbReference type="RuleBase" id="RU000548"/>
    </source>
</evidence>
<comment type="pathway">
    <text evidence="4 5">Amino-acid biosynthesis; L-homocysteine biosynthesis; L-homocysteine from S-adenosyl-L-homocysteine: step 1/1.</text>
</comment>
<evidence type="ECO:0000313" key="8">
    <source>
        <dbReference type="EMBL" id="MDN0077711.1"/>
    </source>
</evidence>
<keyword evidence="4" id="KW-0963">Cytoplasm</keyword>
<keyword evidence="2 4" id="KW-0554">One-carbon metabolism</keyword>
<dbReference type="Gene3D" id="3.40.50.1480">
    <property type="entry name" value="Adenosylhomocysteinase-like"/>
    <property type="match status" value="1"/>
</dbReference>
<dbReference type="RefSeq" id="WP_289832327.1">
    <property type="nucleotide sequence ID" value="NZ_JAUEDK010000088.1"/>
</dbReference>
<feature type="binding site" evidence="4">
    <location>
        <position position="223"/>
    </location>
    <ligand>
        <name>substrate</name>
    </ligand>
</feature>
<dbReference type="InterPro" id="IPR020082">
    <property type="entry name" value="S-Ado-L-homoCys_hydrolase_CS"/>
</dbReference>
<dbReference type="PROSITE" id="PS00738">
    <property type="entry name" value="ADOHCYASE_1"/>
    <property type="match status" value="1"/>
</dbReference>
<dbReference type="InterPro" id="IPR015878">
    <property type="entry name" value="Ado_hCys_hydrolase_NAD-bd"/>
</dbReference>
<dbReference type="InterPro" id="IPR036291">
    <property type="entry name" value="NAD(P)-bd_dom_sf"/>
</dbReference>
<dbReference type="Pfam" id="PF00670">
    <property type="entry name" value="AdoHcyase_NAD"/>
    <property type="match status" value="1"/>
</dbReference>
<comment type="caution">
    <text evidence="8">The sequence shown here is derived from an EMBL/GenBank/DDBJ whole genome shotgun (WGS) entry which is preliminary data.</text>
</comment>
<dbReference type="SUPFAM" id="SSF52283">
    <property type="entry name" value="Formate/glycerate dehydrogenase catalytic domain-like"/>
    <property type="match status" value="1"/>
</dbReference>
<feature type="binding site" evidence="4">
    <location>
        <position position="227"/>
    </location>
    <ligand>
        <name>substrate</name>
    </ligand>
</feature>
<organism evidence="8 9">
    <name type="scientific">Crenobacter oryzisoli</name>
    <dbReference type="NCBI Taxonomy" id="3056844"/>
    <lineage>
        <taxon>Bacteria</taxon>
        <taxon>Pseudomonadati</taxon>
        <taxon>Pseudomonadota</taxon>
        <taxon>Betaproteobacteria</taxon>
        <taxon>Neisseriales</taxon>
        <taxon>Neisseriaceae</taxon>
        <taxon>Crenobacter</taxon>
    </lineage>
</organism>
<reference evidence="8" key="1">
    <citation type="submission" date="2023-06" db="EMBL/GenBank/DDBJ databases">
        <authorList>
            <person name="Zhang S."/>
        </authorList>
    </citation>
    <scope>NUCLEOTIDE SEQUENCE</scope>
    <source>
        <strain evidence="8">SG2303</strain>
    </source>
</reference>
<dbReference type="PIRSF" id="PIRSF001109">
    <property type="entry name" value="Ad_hcy_hydrolase"/>
    <property type="match status" value="1"/>
</dbReference>
<dbReference type="SUPFAM" id="SSF51735">
    <property type="entry name" value="NAD(P)-binding Rossmann-fold domains"/>
    <property type="match status" value="1"/>
</dbReference>
<dbReference type="EMBL" id="JAUEDK010000088">
    <property type="protein sequence ID" value="MDN0077711.1"/>
    <property type="molecule type" value="Genomic_DNA"/>
</dbReference>
<keyword evidence="9" id="KW-1185">Reference proteome</keyword>
<dbReference type="SMART" id="SM00996">
    <property type="entry name" value="AdoHcyase"/>
    <property type="match status" value="1"/>
</dbReference>
<protein>
    <recommendedName>
        <fullName evidence="4">Adenosylhomocysteinase</fullName>
        <ecNumber evidence="4">3.13.2.1</ecNumber>
    </recommendedName>
    <alternativeName>
        <fullName evidence="4">S-adenosyl-L-homocysteine hydrolase</fullName>
        <shortName evidence="4">AdoHcyase</shortName>
    </alternativeName>
</protein>
<dbReference type="NCBIfam" id="TIGR00936">
    <property type="entry name" value="ahcY"/>
    <property type="match status" value="1"/>
</dbReference>
<dbReference type="Pfam" id="PF05221">
    <property type="entry name" value="AdoHcyase"/>
    <property type="match status" value="1"/>
</dbReference>
<comment type="similarity">
    <text evidence="1 4 6">Belongs to the adenosylhomocysteinase family.</text>
</comment>
<keyword evidence="4 5" id="KW-0378">Hydrolase</keyword>
<evidence type="ECO:0000256" key="4">
    <source>
        <dbReference type="HAMAP-Rule" id="MF_00563"/>
    </source>
</evidence>
<dbReference type="SMART" id="SM00997">
    <property type="entry name" value="AdoHcyase_NAD"/>
    <property type="match status" value="1"/>
</dbReference>
<feature type="binding site" evidence="4">
    <location>
        <position position="193"/>
    </location>
    <ligand>
        <name>substrate</name>
    </ligand>
</feature>
<keyword evidence="3 4" id="KW-0520">NAD</keyword>
<feature type="domain" description="S-adenosyl-L-homocysteine hydrolase NAD binding" evidence="7">
    <location>
        <begin position="228"/>
        <end position="387"/>
    </location>
</feature>
<feature type="binding site" evidence="4">
    <location>
        <position position="58"/>
    </location>
    <ligand>
        <name>substrate</name>
    </ligand>
</feature>
<dbReference type="PANTHER" id="PTHR23420:SF0">
    <property type="entry name" value="ADENOSYLHOMOCYSTEINASE"/>
    <property type="match status" value="1"/>
</dbReference>
<dbReference type="EC" id="3.13.2.1" evidence="4"/>
<evidence type="ECO:0000256" key="1">
    <source>
        <dbReference type="ARBA" id="ARBA00007122"/>
    </source>
</evidence>
<evidence type="ECO:0000256" key="3">
    <source>
        <dbReference type="ARBA" id="ARBA00023027"/>
    </source>
</evidence>
<comment type="subcellular location">
    <subcellularLocation>
        <location evidence="4">Cytoplasm</location>
    </subcellularLocation>
</comment>
<comment type="cofactor">
    <cofactor evidence="4 5">
        <name>NAD(+)</name>
        <dbReference type="ChEBI" id="CHEBI:57540"/>
    </cofactor>
    <text evidence="4 5">Binds 1 NAD(+) per subunit.</text>
</comment>
<evidence type="ECO:0000256" key="6">
    <source>
        <dbReference type="RuleBase" id="RU004166"/>
    </source>
</evidence>
<accession>A0ABT7XVA0</accession>
<feature type="binding site" evidence="4">
    <location>
        <position position="381"/>
    </location>
    <ligand>
        <name>NAD(+)</name>
        <dbReference type="ChEBI" id="CHEBI:57540"/>
    </ligand>
</feature>
<comment type="catalytic activity">
    <reaction evidence="4 5">
        <text>S-adenosyl-L-homocysteine + H2O = L-homocysteine + adenosine</text>
        <dbReference type="Rhea" id="RHEA:21708"/>
        <dbReference type="ChEBI" id="CHEBI:15377"/>
        <dbReference type="ChEBI" id="CHEBI:16335"/>
        <dbReference type="ChEBI" id="CHEBI:57856"/>
        <dbReference type="ChEBI" id="CHEBI:58199"/>
        <dbReference type="EC" id="3.13.2.1"/>
    </reaction>
</comment>
<sequence length="467" mass="51360">MADQFTDFHVADLGLAAWGRKELAIAETEMPGLMALRAEYGESKPLKGARIAGSLHMTIQTGVLIETLVALGAEVRWASCNIFSTQDQAAAAIAAANIPVFAFKGESLDEYWEFSHKIFEWPEGKPANMILDDGGDATLLLLLGSKAEKDRSVIAKPTNEEEVALYAAIARYLDQDANWYSKRLAHIQGVTEETTTGVHRLYQLQKDGLLPFPAFNVNDSVTKSKFDNLYGCRESLVDGIKRATDVMVAGKIAVVLGYGDVGKGCAQSLRGLGATVWVTEIDPICALQAAMEGYRVVTMDDVCDQGDIFVTTTGNVGVITHEHMAKMRNNAIVCNIGHFDSEIEVASLRQYQWDNIKPQVDHIIFPDGRRIILLAEGRLVNLGCATGHPSFVMSNSFTNQVLAQIEIFQHGEKYGKEVYVLPKHLDEKVARLHLERIGAKLTVLSDAQAAYISVPKEGPYKPAHYRY</sequence>
<name>A0ABT7XVA0_9NEIS</name>
<feature type="binding site" evidence="4">
    <location>
        <begin position="257"/>
        <end position="262"/>
    </location>
    <ligand>
        <name>NAD(+)</name>
        <dbReference type="ChEBI" id="CHEBI:57540"/>
    </ligand>
</feature>
<dbReference type="InterPro" id="IPR042172">
    <property type="entry name" value="Adenosylhomocyst_ase-like_sf"/>
</dbReference>
<evidence type="ECO:0000313" key="9">
    <source>
        <dbReference type="Proteomes" id="UP001168540"/>
    </source>
</evidence>
<feature type="binding site" evidence="4">
    <location>
        <begin position="194"/>
        <end position="196"/>
    </location>
    <ligand>
        <name>NAD(+)</name>
        <dbReference type="ChEBI" id="CHEBI:57540"/>
    </ligand>
</feature>
<feature type="binding site" evidence="4">
    <location>
        <position position="315"/>
    </location>
    <ligand>
        <name>NAD(+)</name>
        <dbReference type="ChEBI" id="CHEBI:57540"/>
    </ligand>
</feature>
<feature type="binding site" evidence="4">
    <location>
        <position position="228"/>
    </location>
    <ligand>
        <name>NAD(+)</name>
        <dbReference type="ChEBI" id="CHEBI:57540"/>
    </ligand>
</feature>
<feature type="binding site" evidence="4">
    <location>
        <position position="280"/>
    </location>
    <ligand>
        <name>NAD(+)</name>
        <dbReference type="ChEBI" id="CHEBI:57540"/>
    </ligand>
</feature>
<dbReference type="Proteomes" id="UP001168540">
    <property type="component" value="Unassembled WGS sequence"/>
</dbReference>
<gene>
    <name evidence="4 8" type="primary">ahcY</name>
    <name evidence="8" type="ORF">QU481_23145</name>
</gene>
<dbReference type="CDD" id="cd00401">
    <property type="entry name" value="SAHH"/>
    <property type="match status" value="1"/>
</dbReference>
<feature type="binding site" evidence="4">
    <location>
        <begin position="336"/>
        <end position="338"/>
    </location>
    <ligand>
        <name>NAD(+)</name>
        <dbReference type="ChEBI" id="CHEBI:57540"/>
    </ligand>
</feature>
<dbReference type="NCBIfam" id="NF004005">
    <property type="entry name" value="PRK05476.2-3"/>
    <property type="match status" value="1"/>
</dbReference>
<dbReference type="Gene3D" id="3.40.50.720">
    <property type="entry name" value="NAD(P)-binding Rossmann-like Domain"/>
    <property type="match status" value="1"/>
</dbReference>
<evidence type="ECO:0000256" key="2">
    <source>
        <dbReference type="ARBA" id="ARBA00022563"/>
    </source>
</evidence>